<evidence type="ECO:0000313" key="5">
    <source>
        <dbReference type="RefSeq" id="XP_013388760.1"/>
    </source>
</evidence>
<dbReference type="SUPFAM" id="SSF52047">
    <property type="entry name" value="RNI-like"/>
    <property type="match status" value="1"/>
</dbReference>
<dbReference type="Proteomes" id="UP000085678">
    <property type="component" value="Unplaced"/>
</dbReference>
<protein>
    <submittedName>
        <fullName evidence="5">Leucine-rich repeat-containing protein 74A</fullName>
    </submittedName>
</protein>
<dbReference type="OMA" id="TELCITH"/>
<dbReference type="SUPFAM" id="SSF47473">
    <property type="entry name" value="EF-hand"/>
    <property type="match status" value="1"/>
</dbReference>
<keyword evidence="4" id="KW-1185">Reference proteome</keyword>
<reference evidence="5" key="1">
    <citation type="submission" date="2025-08" db="UniProtKB">
        <authorList>
            <consortium name="RefSeq"/>
        </authorList>
    </citation>
    <scope>IDENTIFICATION</scope>
    <source>
        <tissue evidence="5">Gonads</tissue>
    </source>
</reference>
<dbReference type="PROSITE" id="PS50222">
    <property type="entry name" value="EF_HAND_2"/>
    <property type="match status" value="2"/>
</dbReference>
<dbReference type="GeneID" id="106157600"/>
<dbReference type="InterPro" id="IPR018247">
    <property type="entry name" value="EF_Hand_1_Ca_BS"/>
</dbReference>
<gene>
    <name evidence="5" type="primary">LOC106157600</name>
</gene>
<feature type="region of interest" description="Disordered" evidence="2">
    <location>
        <begin position="559"/>
        <end position="594"/>
    </location>
</feature>
<dbReference type="CDD" id="cd00051">
    <property type="entry name" value="EFh"/>
    <property type="match status" value="1"/>
</dbReference>
<dbReference type="SMART" id="SM00368">
    <property type="entry name" value="LRR_RI"/>
    <property type="match status" value="8"/>
</dbReference>
<evidence type="ECO:0000256" key="1">
    <source>
        <dbReference type="ARBA" id="ARBA00022837"/>
    </source>
</evidence>
<dbReference type="InterPro" id="IPR052394">
    <property type="entry name" value="LRR-containing"/>
</dbReference>
<feature type="domain" description="EF-hand" evidence="3">
    <location>
        <begin position="477"/>
        <end position="512"/>
    </location>
</feature>
<dbReference type="PANTHER" id="PTHR24114">
    <property type="entry name" value="LEUCINE RICH REPEAT FAMILY PROTEIN"/>
    <property type="match status" value="1"/>
</dbReference>
<accession>A0A1S3HRV2</accession>
<dbReference type="Gene3D" id="1.10.238.10">
    <property type="entry name" value="EF-hand"/>
    <property type="match status" value="1"/>
</dbReference>
<dbReference type="OrthoDB" id="120976at2759"/>
<dbReference type="Pfam" id="PF13499">
    <property type="entry name" value="EF-hand_7"/>
    <property type="match status" value="1"/>
</dbReference>
<dbReference type="InterPro" id="IPR032675">
    <property type="entry name" value="LRR_dom_sf"/>
</dbReference>
<dbReference type="InterPro" id="IPR001611">
    <property type="entry name" value="Leu-rich_rpt"/>
</dbReference>
<dbReference type="Gene3D" id="3.80.10.10">
    <property type="entry name" value="Ribonuclease Inhibitor"/>
    <property type="match status" value="3"/>
</dbReference>
<name>A0A1S3HRV2_LINAN</name>
<dbReference type="InterPro" id="IPR011992">
    <property type="entry name" value="EF-hand-dom_pair"/>
</dbReference>
<feature type="region of interest" description="Disordered" evidence="2">
    <location>
        <begin position="69"/>
        <end position="89"/>
    </location>
</feature>
<keyword evidence="1" id="KW-0106">Calcium</keyword>
<dbReference type="RefSeq" id="XP_013388760.1">
    <property type="nucleotide sequence ID" value="XM_013533306.1"/>
</dbReference>
<dbReference type="PROSITE" id="PS00018">
    <property type="entry name" value="EF_HAND_1"/>
    <property type="match status" value="1"/>
</dbReference>
<feature type="domain" description="EF-hand" evidence="3">
    <location>
        <begin position="441"/>
        <end position="476"/>
    </location>
</feature>
<organism evidence="4 5">
    <name type="scientific">Lingula anatina</name>
    <name type="common">Brachiopod</name>
    <name type="synonym">Lingula unguis</name>
    <dbReference type="NCBI Taxonomy" id="7574"/>
    <lineage>
        <taxon>Eukaryota</taxon>
        <taxon>Metazoa</taxon>
        <taxon>Spiralia</taxon>
        <taxon>Lophotrochozoa</taxon>
        <taxon>Brachiopoda</taxon>
        <taxon>Linguliformea</taxon>
        <taxon>Lingulata</taxon>
        <taxon>Lingulida</taxon>
        <taxon>Linguloidea</taxon>
        <taxon>Lingulidae</taxon>
        <taxon>Lingula</taxon>
    </lineage>
</organism>
<dbReference type="KEGG" id="lak:106157600"/>
<dbReference type="PANTHER" id="PTHR24114:SF2">
    <property type="entry name" value="F-BOX DOMAIN-CONTAINING PROTEIN-RELATED"/>
    <property type="match status" value="1"/>
</dbReference>
<dbReference type="InParanoid" id="A0A1S3HRV2"/>
<sequence length="656" mass="73573">MVTTQNSGVINLLDAVRLWFQTSTPDSEEDRVTFSLLRGSRTNRKLDPYEAGGSLSLYVTLLTMTDGYSDSDESDLEITEPSKRSRGRVTGDSASLYVQACHQGGLTPYSSITRQLEDQGLQKLDLTDRALGPRQVKPVTVVLLTVTHVTEIDITNNCIGDQGVTYLLEVLQENVYVSTLKIANNALTITSAKALGRHLSSNGSLQHLDISGNRFKDTEVRYLTDGLKENHGLLQLNMSHNEFRESAGYALGEALAVNDTLEDLDLSWNHFRLKGAIALADGLKVNQVLRVLNVSWNGFSDDGAKAMGNAMKCNKILKELDLSNNRIFMDGLTDLMNGLKRNTSLRVLKLSFNPLTTAGAWFLLSLLRNNPSVAIRYLELKNIPVSYRFLTLKEELRVTRPSFKVIHGEFVRSEDVFAKRWADRDAFHVDPMFLLQMYVRDSGLRMTDLFSQFDHNKDWAITPEEFRKGIRMAGIPFSEAQLDELLAEIDTNDNGEIDYRELMSSHKQYKTKWRKKLTKLSRRTTSFLSRVDVINYSDNPQSGKTVADDQNSAYRLSSMVARSRSPAAPSRPGSSLRPIGESNKEELPDISAPRTFGIRSNPESLLKVKEMGASTSTAAKDLSLPVVSSRPVLDVKHRRQSLKFSNEFRKFVIEAD</sequence>
<dbReference type="GO" id="GO:0005509">
    <property type="term" value="F:calcium ion binding"/>
    <property type="evidence" value="ECO:0007669"/>
    <property type="project" value="InterPro"/>
</dbReference>
<evidence type="ECO:0000313" key="4">
    <source>
        <dbReference type="Proteomes" id="UP000085678"/>
    </source>
</evidence>
<evidence type="ECO:0000259" key="3">
    <source>
        <dbReference type="PROSITE" id="PS50222"/>
    </source>
</evidence>
<dbReference type="Pfam" id="PF13516">
    <property type="entry name" value="LRR_6"/>
    <property type="match status" value="4"/>
</dbReference>
<dbReference type="InterPro" id="IPR002048">
    <property type="entry name" value="EF_hand_dom"/>
</dbReference>
<evidence type="ECO:0000256" key="2">
    <source>
        <dbReference type="SAM" id="MobiDB-lite"/>
    </source>
</evidence>
<feature type="compositionally biased region" description="Acidic residues" evidence="2">
    <location>
        <begin position="69"/>
        <end position="78"/>
    </location>
</feature>
<proteinExistence type="predicted"/>
<dbReference type="AlphaFoldDB" id="A0A1S3HRV2"/>
<feature type="compositionally biased region" description="Low complexity" evidence="2">
    <location>
        <begin position="559"/>
        <end position="578"/>
    </location>
</feature>